<sequence length="215" mass="22945">MLWTSELEQLVPAAVDSICGDWPEPGRGGALQLVEALTWQGFRVGPDSPAATAAVEAQLLPLVLDDIDLITAGQLRPQTGELPYLAGSASCLAAIGLRLPEQQLAAICSYNGRAASRWLGATAAPPPPLPPPPLVPPSAVQHNQATELPYLAFSAGYLAAVGLRPPEPDQLAALCGYVEQHRPQLRDRDRRQLQRAFDAWGYQPGLALLRRLAPA</sequence>
<evidence type="ECO:0000313" key="1">
    <source>
        <dbReference type="EMBL" id="PRW60733.1"/>
    </source>
</evidence>
<proteinExistence type="predicted"/>
<dbReference type="EMBL" id="LHPG02000002">
    <property type="protein sequence ID" value="PRW60733.1"/>
    <property type="molecule type" value="Genomic_DNA"/>
</dbReference>
<protein>
    <submittedName>
        <fullName evidence="1">5-enolpyruvylshikimate-3-phosphate synthase</fullName>
    </submittedName>
</protein>
<name>A0A2P6U342_CHLSO</name>
<reference evidence="1 2" key="1">
    <citation type="journal article" date="2018" name="Plant J.">
        <title>Genome sequences of Chlorella sorokiniana UTEX 1602 and Micractinium conductrix SAG 241.80: implications to maltose excretion by a green alga.</title>
        <authorList>
            <person name="Arriola M.B."/>
            <person name="Velmurugan N."/>
            <person name="Zhang Y."/>
            <person name="Plunkett M.H."/>
            <person name="Hondzo H."/>
            <person name="Barney B.M."/>
        </authorList>
    </citation>
    <scope>NUCLEOTIDE SEQUENCE [LARGE SCALE GENOMIC DNA]</scope>
    <source>
        <strain evidence="2">UTEX 1602</strain>
    </source>
</reference>
<gene>
    <name evidence="1" type="ORF">C2E21_0814</name>
</gene>
<comment type="caution">
    <text evidence="1">The sequence shown here is derived from an EMBL/GenBank/DDBJ whole genome shotgun (WGS) entry which is preliminary data.</text>
</comment>
<organism evidence="1 2">
    <name type="scientific">Chlorella sorokiniana</name>
    <name type="common">Freshwater green alga</name>
    <dbReference type="NCBI Taxonomy" id="3076"/>
    <lineage>
        <taxon>Eukaryota</taxon>
        <taxon>Viridiplantae</taxon>
        <taxon>Chlorophyta</taxon>
        <taxon>core chlorophytes</taxon>
        <taxon>Trebouxiophyceae</taxon>
        <taxon>Chlorellales</taxon>
        <taxon>Chlorellaceae</taxon>
        <taxon>Chlorella clade</taxon>
        <taxon>Chlorella</taxon>
    </lineage>
</organism>
<evidence type="ECO:0000313" key="2">
    <source>
        <dbReference type="Proteomes" id="UP000239899"/>
    </source>
</evidence>
<dbReference type="Proteomes" id="UP000239899">
    <property type="component" value="Unassembled WGS sequence"/>
</dbReference>
<accession>A0A2P6U342</accession>
<dbReference type="AlphaFoldDB" id="A0A2P6U342"/>
<keyword evidence="2" id="KW-1185">Reference proteome</keyword>